<accession>A0A9K3DRX6</accession>
<organism evidence="1 2">
    <name type="scientific">Helianthus annuus</name>
    <name type="common">Common sunflower</name>
    <dbReference type="NCBI Taxonomy" id="4232"/>
    <lineage>
        <taxon>Eukaryota</taxon>
        <taxon>Viridiplantae</taxon>
        <taxon>Streptophyta</taxon>
        <taxon>Embryophyta</taxon>
        <taxon>Tracheophyta</taxon>
        <taxon>Spermatophyta</taxon>
        <taxon>Magnoliopsida</taxon>
        <taxon>eudicotyledons</taxon>
        <taxon>Gunneridae</taxon>
        <taxon>Pentapetalae</taxon>
        <taxon>asterids</taxon>
        <taxon>campanulids</taxon>
        <taxon>Asterales</taxon>
        <taxon>Asteraceae</taxon>
        <taxon>Asteroideae</taxon>
        <taxon>Heliantheae alliance</taxon>
        <taxon>Heliantheae</taxon>
        <taxon>Helianthus</taxon>
    </lineage>
</organism>
<gene>
    <name evidence="1" type="ORF">HanXRQr2_Chr16g0736351</name>
</gene>
<keyword evidence="2" id="KW-1185">Reference proteome</keyword>
<dbReference type="AlphaFoldDB" id="A0A9K3DRX6"/>
<proteinExistence type="predicted"/>
<reference evidence="1" key="2">
    <citation type="submission" date="2020-06" db="EMBL/GenBank/DDBJ databases">
        <title>Helianthus annuus Genome sequencing and assembly Release 2.</title>
        <authorList>
            <person name="Gouzy J."/>
            <person name="Langlade N."/>
            <person name="Munos S."/>
        </authorList>
    </citation>
    <scope>NUCLEOTIDE SEQUENCE</scope>
    <source>
        <tissue evidence="1">Leaves</tissue>
    </source>
</reference>
<reference evidence="1" key="1">
    <citation type="journal article" date="2017" name="Nature">
        <title>The sunflower genome provides insights into oil metabolism, flowering and Asterid evolution.</title>
        <authorList>
            <person name="Badouin H."/>
            <person name="Gouzy J."/>
            <person name="Grassa C.J."/>
            <person name="Murat F."/>
            <person name="Staton S.E."/>
            <person name="Cottret L."/>
            <person name="Lelandais-Briere C."/>
            <person name="Owens G.L."/>
            <person name="Carrere S."/>
            <person name="Mayjonade B."/>
            <person name="Legrand L."/>
            <person name="Gill N."/>
            <person name="Kane N.C."/>
            <person name="Bowers J.E."/>
            <person name="Hubner S."/>
            <person name="Bellec A."/>
            <person name="Berard A."/>
            <person name="Berges H."/>
            <person name="Blanchet N."/>
            <person name="Boniface M.C."/>
            <person name="Brunel D."/>
            <person name="Catrice O."/>
            <person name="Chaidir N."/>
            <person name="Claudel C."/>
            <person name="Donnadieu C."/>
            <person name="Faraut T."/>
            <person name="Fievet G."/>
            <person name="Helmstetter N."/>
            <person name="King M."/>
            <person name="Knapp S.J."/>
            <person name="Lai Z."/>
            <person name="Le Paslier M.C."/>
            <person name="Lippi Y."/>
            <person name="Lorenzon L."/>
            <person name="Mandel J.R."/>
            <person name="Marage G."/>
            <person name="Marchand G."/>
            <person name="Marquand E."/>
            <person name="Bret-Mestries E."/>
            <person name="Morien E."/>
            <person name="Nambeesan S."/>
            <person name="Nguyen T."/>
            <person name="Pegot-Espagnet P."/>
            <person name="Pouilly N."/>
            <person name="Raftis F."/>
            <person name="Sallet E."/>
            <person name="Schiex T."/>
            <person name="Thomas J."/>
            <person name="Vandecasteele C."/>
            <person name="Vares D."/>
            <person name="Vear F."/>
            <person name="Vautrin S."/>
            <person name="Crespi M."/>
            <person name="Mangin B."/>
            <person name="Burke J.M."/>
            <person name="Salse J."/>
            <person name="Munos S."/>
            <person name="Vincourt P."/>
            <person name="Rieseberg L.H."/>
            <person name="Langlade N.B."/>
        </authorList>
    </citation>
    <scope>NUCLEOTIDE SEQUENCE</scope>
    <source>
        <tissue evidence="1">Leaves</tissue>
    </source>
</reference>
<sequence>MSCQPTGPPCGYPQLQPLFHPPATCLCEQRQLCLFPHHATFHGYQAQMA</sequence>
<name>A0A9K3DRX6_HELAN</name>
<protein>
    <submittedName>
        <fullName evidence="1">Uncharacterized protein</fullName>
    </submittedName>
</protein>
<dbReference type="Gramene" id="mRNA:HanXRQr2_Chr16g0736351">
    <property type="protein sequence ID" value="CDS:HanXRQr2_Chr16g0736351.1"/>
    <property type="gene ID" value="HanXRQr2_Chr16g0736351"/>
</dbReference>
<evidence type="ECO:0000313" key="1">
    <source>
        <dbReference type="EMBL" id="KAF5759036.1"/>
    </source>
</evidence>
<dbReference type="EMBL" id="MNCJ02000331">
    <property type="protein sequence ID" value="KAF5759036.1"/>
    <property type="molecule type" value="Genomic_DNA"/>
</dbReference>
<comment type="caution">
    <text evidence="1">The sequence shown here is derived from an EMBL/GenBank/DDBJ whole genome shotgun (WGS) entry which is preliminary data.</text>
</comment>
<dbReference type="Proteomes" id="UP000215914">
    <property type="component" value="Unassembled WGS sequence"/>
</dbReference>
<evidence type="ECO:0000313" key="2">
    <source>
        <dbReference type="Proteomes" id="UP000215914"/>
    </source>
</evidence>